<proteinExistence type="predicted"/>
<evidence type="ECO:0000313" key="2">
    <source>
        <dbReference type="Proteomes" id="UP001597189"/>
    </source>
</evidence>
<dbReference type="Proteomes" id="UP001597189">
    <property type="component" value="Unassembled WGS sequence"/>
</dbReference>
<accession>A0ABW4D541</accession>
<dbReference type="EMBL" id="JBHTOD010000003">
    <property type="protein sequence ID" value="MFD1455053.1"/>
    <property type="molecule type" value="Genomic_DNA"/>
</dbReference>
<gene>
    <name evidence="1" type="ORF">ACFQ44_05030</name>
</gene>
<sequence>MKPTYVPLTDREKMVIGLLTVSQRLSGTLPTPAEFDASLQALGVARTEAFMATVARLFPAMGLRW</sequence>
<organism evidence="1 2">
    <name type="scientific">Levilactobacillus lanxiensis</name>
    <dbReference type="NCBI Taxonomy" id="2799568"/>
    <lineage>
        <taxon>Bacteria</taxon>
        <taxon>Bacillati</taxon>
        <taxon>Bacillota</taxon>
        <taxon>Bacilli</taxon>
        <taxon>Lactobacillales</taxon>
        <taxon>Lactobacillaceae</taxon>
        <taxon>Levilactobacillus</taxon>
    </lineage>
</organism>
<name>A0ABW4D541_9LACO</name>
<comment type="caution">
    <text evidence="1">The sequence shown here is derived from an EMBL/GenBank/DDBJ whole genome shotgun (WGS) entry which is preliminary data.</text>
</comment>
<evidence type="ECO:0000313" key="1">
    <source>
        <dbReference type="EMBL" id="MFD1455053.1"/>
    </source>
</evidence>
<keyword evidence="2" id="KW-1185">Reference proteome</keyword>
<dbReference type="RefSeq" id="WP_203643938.1">
    <property type="nucleotide sequence ID" value="NZ_BOLN01000003.1"/>
</dbReference>
<reference evidence="2" key="1">
    <citation type="journal article" date="2019" name="Int. J. Syst. Evol. Microbiol.">
        <title>The Global Catalogue of Microorganisms (GCM) 10K type strain sequencing project: providing services to taxonomists for standard genome sequencing and annotation.</title>
        <authorList>
            <consortium name="The Broad Institute Genomics Platform"/>
            <consortium name="The Broad Institute Genome Sequencing Center for Infectious Disease"/>
            <person name="Wu L."/>
            <person name="Ma J."/>
        </authorList>
    </citation>
    <scope>NUCLEOTIDE SEQUENCE [LARGE SCALE GENOMIC DNA]</scope>
    <source>
        <strain evidence="2">CCM 8979</strain>
    </source>
</reference>
<protein>
    <submittedName>
        <fullName evidence="1">Uncharacterized protein</fullName>
    </submittedName>
</protein>